<dbReference type="EMBL" id="ACVI01000148">
    <property type="protein sequence ID" value="EET84545.1"/>
    <property type="molecule type" value="Genomic_DNA"/>
</dbReference>
<sequence length="41" mass="4084">MDKITFNFDSDNDVTPQGLGVICIGSACGGVCIGSGGFACI</sequence>
<evidence type="ECO:0000313" key="2">
    <source>
        <dbReference type="Proteomes" id="UP000004198"/>
    </source>
</evidence>
<proteinExistence type="predicted"/>
<evidence type="ECO:0000313" key="1">
    <source>
        <dbReference type="EMBL" id="EET84545.1"/>
    </source>
</evidence>
<gene>
    <name evidence="1" type="ORF">CcarbDRAFT_4996</name>
</gene>
<reference evidence="1 2" key="1">
    <citation type="submission" date="2009-06" db="EMBL/GenBank/DDBJ databases">
        <title>The draft genome of Clostridium carboxidivorans P7.</title>
        <authorList>
            <consortium name="US DOE Joint Genome Institute (JGI-PGF)"/>
            <person name="Lucas S."/>
            <person name="Copeland A."/>
            <person name="Lapidus A."/>
            <person name="Glavina del Rio T."/>
            <person name="Tice H."/>
            <person name="Bruce D."/>
            <person name="Goodwin L."/>
            <person name="Pitluck S."/>
            <person name="Larimer F."/>
            <person name="Land M.L."/>
            <person name="Hauser L."/>
            <person name="Hemme C.L."/>
        </authorList>
    </citation>
    <scope>NUCLEOTIDE SEQUENCE [LARGE SCALE GENOMIC DNA]</scope>
    <source>
        <strain evidence="1 2">P7</strain>
    </source>
</reference>
<dbReference type="PROSITE" id="PS51257">
    <property type="entry name" value="PROKAR_LIPOPROTEIN"/>
    <property type="match status" value="1"/>
</dbReference>
<dbReference type="AlphaFoldDB" id="C6Q1S8"/>
<comment type="caution">
    <text evidence="1">The sequence shown here is derived from an EMBL/GenBank/DDBJ whole genome shotgun (WGS) entry which is preliminary data.</text>
</comment>
<dbReference type="RefSeq" id="WP_007063880.1">
    <property type="nucleotide sequence ID" value="NZ_ACVI01000148.1"/>
</dbReference>
<accession>C6Q1S8</accession>
<dbReference type="Proteomes" id="UP000004198">
    <property type="component" value="Unassembled WGS sequence"/>
</dbReference>
<organism evidence="1 2">
    <name type="scientific">Clostridium carboxidivorans P7</name>
    <dbReference type="NCBI Taxonomy" id="536227"/>
    <lineage>
        <taxon>Bacteria</taxon>
        <taxon>Bacillati</taxon>
        <taxon>Bacillota</taxon>
        <taxon>Clostridia</taxon>
        <taxon>Eubacteriales</taxon>
        <taxon>Clostridiaceae</taxon>
        <taxon>Clostridium</taxon>
    </lineage>
</organism>
<keyword evidence="2" id="KW-1185">Reference proteome</keyword>
<name>C6Q1S8_9CLOT</name>
<protein>
    <submittedName>
        <fullName evidence="1">Uncharacterized protein</fullName>
    </submittedName>
</protein>